<dbReference type="GeneID" id="67469356"/>
<dbReference type="Gene3D" id="1.10.260.40">
    <property type="entry name" value="lambda repressor-like DNA-binding domains"/>
    <property type="match status" value="1"/>
</dbReference>
<dbReference type="PROSITE" id="PS50943">
    <property type="entry name" value="HTH_CROC1"/>
    <property type="match status" value="1"/>
</dbReference>
<evidence type="ECO:0000256" key="1">
    <source>
        <dbReference type="ARBA" id="ARBA00023125"/>
    </source>
</evidence>
<dbReference type="SMART" id="SM00530">
    <property type="entry name" value="HTH_XRE"/>
    <property type="match status" value="1"/>
</dbReference>
<keyword evidence="4" id="KW-1185">Reference proteome</keyword>
<dbReference type="Pfam" id="PF01381">
    <property type="entry name" value="HTH_3"/>
    <property type="match status" value="1"/>
</dbReference>
<accession>A0A1W6WVL0</accession>
<organism evidence="3 4">
    <name type="scientific">Bacillus thuringiensis</name>
    <dbReference type="NCBI Taxonomy" id="1428"/>
    <lineage>
        <taxon>Bacteria</taxon>
        <taxon>Bacillati</taxon>
        <taxon>Bacillota</taxon>
        <taxon>Bacilli</taxon>
        <taxon>Bacillales</taxon>
        <taxon>Bacillaceae</taxon>
        <taxon>Bacillus</taxon>
        <taxon>Bacillus cereus group</taxon>
    </lineage>
</organism>
<gene>
    <name evidence="3" type="ORF">CAB88_25725</name>
</gene>
<dbReference type="EMBL" id="CP021061">
    <property type="protein sequence ID" value="ARP60279.1"/>
    <property type="molecule type" value="Genomic_DNA"/>
</dbReference>
<sequence>MSETIGSRIKEVRKSLKMKQNELADAVGVNYTMISLYESNKREPSRETVENIARVTNVSADYIMGLSKHKTFDEETSKKITDDVEDIMKRINQLPADKRSKIINMINDL</sequence>
<feature type="domain" description="HTH cro/C1-type" evidence="2">
    <location>
        <begin position="9"/>
        <end position="63"/>
    </location>
</feature>
<dbReference type="AlphaFoldDB" id="A0A1W6WVL0"/>
<dbReference type="Proteomes" id="UP000194143">
    <property type="component" value="Chromosome"/>
</dbReference>
<proteinExistence type="predicted"/>
<evidence type="ECO:0000313" key="4">
    <source>
        <dbReference type="Proteomes" id="UP000194143"/>
    </source>
</evidence>
<dbReference type="PANTHER" id="PTHR46558">
    <property type="entry name" value="TRACRIPTIONAL REGULATORY PROTEIN-RELATED-RELATED"/>
    <property type="match status" value="1"/>
</dbReference>
<evidence type="ECO:0000313" key="3">
    <source>
        <dbReference type="EMBL" id="ARP60279.1"/>
    </source>
</evidence>
<protein>
    <submittedName>
        <fullName evidence="3">Transcriptional regulator</fullName>
    </submittedName>
</protein>
<reference evidence="3 4" key="1">
    <citation type="submission" date="2017-04" db="EMBL/GenBank/DDBJ databases">
        <title>Complete Genome Sequence of Bacillus thuringiensis type Strain ATCC 10792.</title>
        <authorList>
            <person name="Oh D.-H."/>
            <person name="Park B.-J."/>
            <person name="Shuai W."/>
            <person name="Chelliah R."/>
        </authorList>
    </citation>
    <scope>NUCLEOTIDE SEQUENCE [LARGE SCALE GENOMIC DNA]</scope>
    <source>
        <strain evidence="3 4">ATCC 10792</strain>
    </source>
</reference>
<dbReference type="SUPFAM" id="SSF47413">
    <property type="entry name" value="lambda repressor-like DNA-binding domains"/>
    <property type="match status" value="1"/>
</dbReference>
<evidence type="ECO:0000259" key="2">
    <source>
        <dbReference type="PROSITE" id="PS50943"/>
    </source>
</evidence>
<dbReference type="PANTHER" id="PTHR46558:SF11">
    <property type="entry name" value="HTH-TYPE TRANSCRIPTIONAL REGULATOR XRE"/>
    <property type="match status" value="1"/>
</dbReference>
<dbReference type="SMR" id="A0A1W6WVL0"/>
<dbReference type="CDD" id="cd00093">
    <property type="entry name" value="HTH_XRE"/>
    <property type="match status" value="1"/>
</dbReference>
<dbReference type="RefSeq" id="WP_000004989.1">
    <property type="nucleotide sequence ID" value="NZ_CP014847.1"/>
</dbReference>
<dbReference type="InterPro" id="IPR010982">
    <property type="entry name" value="Lambda_DNA-bd_dom_sf"/>
</dbReference>
<dbReference type="InterPro" id="IPR001387">
    <property type="entry name" value="Cro/C1-type_HTH"/>
</dbReference>
<keyword evidence="1" id="KW-0238">DNA-binding</keyword>
<name>A0A1W6WVL0_BACTU</name>
<dbReference type="GO" id="GO:0003677">
    <property type="term" value="F:DNA binding"/>
    <property type="evidence" value="ECO:0007669"/>
    <property type="project" value="UniProtKB-KW"/>
</dbReference>